<evidence type="ECO:0000313" key="2">
    <source>
        <dbReference type="Proteomes" id="UP000309128"/>
    </source>
</evidence>
<reference evidence="1 2" key="1">
    <citation type="submission" date="2019-05" db="EMBL/GenBank/DDBJ databases">
        <title>Draft genome sequence of Nonomuraea turkmeniaca DSM 43926.</title>
        <authorList>
            <person name="Saricaoglu S."/>
            <person name="Isik K."/>
        </authorList>
    </citation>
    <scope>NUCLEOTIDE SEQUENCE [LARGE SCALE GENOMIC DNA]</scope>
    <source>
        <strain evidence="1 2">DSM 43926</strain>
    </source>
</reference>
<accession>A0A5S4EXY6</accession>
<proteinExistence type="predicted"/>
<name>A0A5S4EXY6_9ACTN</name>
<dbReference type="AlphaFoldDB" id="A0A5S4EXY6"/>
<organism evidence="1 2">
    <name type="scientific">Nonomuraea turkmeniaca</name>
    <dbReference type="NCBI Taxonomy" id="103838"/>
    <lineage>
        <taxon>Bacteria</taxon>
        <taxon>Bacillati</taxon>
        <taxon>Actinomycetota</taxon>
        <taxon>Actinomycetes</taxon>
        <taxon>Streptosporangiales</taxon>
        <taxon>Streptosporangiaceae</taxon>
        <taxon>Nonomuraea</taxon>
    </lineage>
</organism>
<dbReference type="EMBL" id="VCKY01000297">
    <property type="protein sequence ID" value="TMR08385.1"/>
    <property type="molecule type" value="Genomic_DNA"/>
</dbReference>
<evidence type="ECO:0008006" key="3">
    <source>
        <dbReference type="Google" id="ProtNLM"/>
    </source>
</evidence>
<comment type="caution">
    <text evidence="1">The sequence shown here is derived from an EMBL/GenBank/DDBJ whole genome shotgun (WGS) entry which is preliminary data.</text>
</comment>
<dbReference type="Proteomes" id="UP000309128">
    <property type="component" value="Unassembled WGS sequence"/>
</dbReference>
<evidence type="ECO:0000313" key="1">
    <source>
        <dbReference type="EMBL" id="TMR08385.1"/>
    </source>
</evidence>
<protein>
    <recommendedName>
        <fullName evidence="3">TIGR04222 domain-containing membrane protein</fullName>
    </recommendedName>
</protein>
<sequence>MSGAAFVIASLIKHEHIVLDESLDVPLVSSATTNSPTLREDRSRVADTAIALLAESGELRVSRGRRVHRMRSRATSQEPLAVPVLDAVASRSELSVAQLRMETMRALSMAAFAGCVAVARRASSVRKHRRARRAELVGVREGEGVSAHGSAGCGGCGGCGGGG</sequence>
<gene>
    <name evidence="1" type="ORF">ETD86_48025</name>
</gene>
<keyword evidence="2" id="KW-1185">Reference proteome</keyword>
<dbReference type="RefSeq" id="WP_138673294.1">
    <property type="nucleotide sequence ID" value="NZ_VCKY01000297.1"/>
</dbReference>